<name>A0A812P4Q3_SYMPI</name>
<dbReference type="AlphaFoldDB" id="A0A812P4Q3"/>
<sequence>MDKFQLTQEAISKIPEWRKSLRAGALADFERVLVVALMTASEEVSNPRNEAAPAACGISASMLETLMAGLSLFPDKPGLTQMHGKLQKFLAAASKDLVKADLDTMLQSYPASTEAEDVKAKELDLPFQSDEHSWKKLRSLSDCLSKCADVAMDEEMQGLFFRALWWHFKFCSPYLKSLDEKQEEPPASQTVLAGLKVLEKMIDRMDASRAESQWYKVAAQAVSHILSLKESLYEWHQLGPDDQQRLIRDSSGARAEHVLLSGQKCRSSILALAKLEQQMGQATWDPRNFELAQSLNSVMRNAKALKSLVPAKLQAYRARIDSQIEKLSASVMGLRTESQSWKKGLDEDAPLKAILTAGAATISKLDGDNADAQMAQLDK</sequence>
<dbReference type="EMBL" id="CAJNIZ010012706">
    <property type="protein sequence ID" value="CAE7337136.1"/>
    <property type="molecule type" value="Genomic_DNA"/>
</dbReference>
<gene>
    <name evidence="1" type="ORF">SPIL2461_LOCUS7900</name>
</gene>
<dbReference type="Proteomes" id="UP000649617">
    <property type="component" value="Unassembled WGS sequence"/>
</dbReference>
<reference evidence="1" key="1">
    <citation type="submission" date="2021-02" db="EMBL/GenBank/DDBJ databases">
        <authorList>
            <person name="Dougan E. K."/>
            <person name="Rhodes N."/>
            <person name="Thang M."/>
            <person name="Chan C."/>
        </authorList>
    </citation>
    <scope>NUCLEOTIDE SEQUENCE</scope>
</reference>
<feature type="non-terminal residue" evidence="1">
    <location>
        <position position="1"/>
    </location>
</feature>
<evidence type="ECO:0000313" key="2">
    <source>
        <dbReference type="Proteomes" id="UP000649617"/>
    </source>
</evidence>
<organism evidence="1 2">
    <name type="scientific">Symbiodinium pilosum</name>
    <name type="common">Dinoflagellate</name>
    <dbReference type="NCBI Taxonomy" id="2952"/>
    <lineage>
        <taxon>Eukaryota</taxon>
        <taxon>Sar</taxon>
        <taxon>Alveolata</taxon>
        <taxon>Dinophyceae</taxon>
        <taxon>Suessiales</taxon>
        <taxon>Symbiodiniaceae</taxon>
        <taxon>Symbiodinium</taxon>
    </lineage>
</organism>
<keyword evidence="2" id="KW-1185">Reference proteome</keyword>
<proteinExistence type="predicted"/>
<evidence type="ECO:0000313" key="1">
    <source>
        <dbReference type="EMBL" id="CAE7337136.1"/>
    </source>
</evidence>
<comment type="caution">
    <text evidence="1">The sequence shown here is derived from an EMBL/GenBank/DDBJ whole genome shotgun (WGS) entry which is preliminary data.</text>
</comment>
<protein>
    <submittedName>
        <fullName evidence="1">Uncharacterized protein</fullName>
    </submittedName>
</protein>
<accession>A0A812P4Q3</accession>